<keyword evidence="1" id="KW-0004">4Fe-4S</keyword>
<dbReference type="SUPFAM" id="SSF51971">
    <property type="entry name" value="Nucleotide-binding domain"/>
    <property type="match status" value="2"/>
</dbReference>
<organism evidence="8 9">
    <name type="scientific">Oleiharenicola lentus</name>
    <dbReference type="NCBI Taxonomy" id="2508720"/>
    <lineage>
        <taxon>Bacteria</taxon>
        <taxon>Pseudomonadati</taxon>
        <taxon>Verrucomicrobiota</taxon>
        <taxon>Opitutia</taxon>
        <taxon>Opitutales</taxon>
        <taxon>Opitutaceae</taxon>
        <taxon>Oleiharenicola</taxon>
    </lineage>
</organism>
<dbReference type="InterPro" id="IPR028261">
    <property type="entry name" value="DPD_II"/>
</dbReference>
<evidence type="ECO:0000259" key="7">
    <source>
        <dbReference type="Pfam" id="PF14691"/>
    </source>
</evidence>
<dbReference type="Proteomes" id="UP000290218">
    <property type="component" value="Unassembled WGS sequence"/>
</dbReference>
<keyword evidence="5" id="KW-0411">Iron-sulfur</keyword>
<evidence type="ECO:0000259" key="6">
    <source>
        <dbReference type="Pfam" id="PF07992"/>
    </source>
</evidence>
<keyword evidence="9" id="KW-1185">Reference proteome</keyword>
<dbReference type="PANTHER" id="PTHR42783:SF3">
    <property type="entry name" value="GLUTAMATE SYNTHASE [NADPH] SMALL CHAIN-RELATED"/>
    <property type="match status" value="1"/>
</dbReference>
<dbReference type="PRINTS" id="PR00419">
    <property type="entry name" value="ADXRDTASE"/>
</dbReference>
<sequence>MSSPADQQSKFAWSLINRATPPKRPAAERIADFREIYREFDEATALAQAARCIQCPDALCMKGCPLANRIPEWLALTAQGAFLEAAAASRATSNMPEICSRVCPQERLCEGACILNTRSEPVAIGAIERFINEYAFQRGDVDFGRAPANGRKVAVIGSGPGGLACADELAKLGYAVTVFEAQPVPGGLLVNGIPAFKLEKSVVERRIDVLARRGVEFRLGVRIGWDVSLAGLRDKFDAVFLGIGAQKPKPLDVPGANFSGIVEALSFLIQKNVDSPLMAGTPIEVTGKCVAVLGGGDTAMDCLRTAVRSGARRAVCLYRRDLANMPGSRKEYANALEEGAQFQFLTNPVELVGDAAGQVAAVRCVRMELGAPDATGRRSPRPVVGSEFEVPADLVIVAYGFDPMPFPGDSDLAQVATDKWGGFKVDENQMTSFPGVFAGGDSVRGPSLVVHAVCDARRAAQGIHRWLESRQPA</sequence>
<dbReference type="GO" id="GO:0046872">
    <property type="term" value="F:metal ion binding"/>
    <property type="evidence" value="ECO:0007669"/>
    <property type="project" value="UniProtKB-KW"/>
</dbReference>
<evidence type="ECO:0000256" key="3">
    <source>
        <dbReference type="ARBA" id="ARBA00023002"/>
    </source>
</evidence>
<dbReference type="InterPro" id="IPR009051">
    <property type="entry name" value="Helical_ferredxn"/>
</dbReference>
<comment type="caution">
    <text evidence="8">The sequence shown here is derived from an EMBL/GenBank/DDBJ whole genome shotgun (WGS) entry which is preliminary data.</text>
</comment>
<name>A0A4Q1C3P5_9BACT</name>
<dbReference type="Gene3D" id="1.10.1060.10">
    <property type="entry name" value="Alpha-helical ferredoxin"/>
    <property type="match status" value="1"/>
</dbReference>
<evidence type="ECO:0000256" key="1">
    <source>
        <dbReference type="ARBA" id="ARBA00022485"/>
    </source>
</evidence>
<accession>A0A4Q1C3P5</accession>
<dbReference type="NCBIfam" id="TIGR01318">
    <property type="entry name" value="gltD_gamma_fam"/>
    <property type="match status" value="1"/>
</dbReference>
<evidence type="ECO:0000256" key="4">
    <source>
        <dbReference type="ARBA" id="ARBA00023004"/>
    </source>
</evidence>
<protein>
    <submittedName>
        <fullName evidence="8">NAD(P)-dependent oxidoreductase</fullName>
    </submittedName>
</protein>
<dbReference type="AlphaFoldDB" id="A0A4Q1C3P5"/>
<evidence type="ECO:0000313" key="8">
    <source>
        <dbReference type="EMBL" id="RXK52845.1"/>
    </source>
</evidence>
<proteinExistence type="predicted"/>
<keyword evidence="3" id="KW-0560">Oxidoreductase</keyword>
<dbReference type="Pfam" id="PF14691">
    <property type="entry name" value="Fer4_20"/>
    <property type="match status" value="1"/>
</dbReference>
<evidence type="ECO:0000256" key="2">
    <source>
        <dbReference type="ARBA" id="ARBA00022723"/>
    </source>
</evidence>
<dbReference type="OrthoDB" id="9803192at2"/>
<dbReference type="InterPro" id="IPR023753">
    <property type="entry name" value="FAD/NAD-binding_dom"/>
</dbReference>
<dbReference type="InterPro" id="IPR006006">
    <property type="entry name" value="GltD-like"/>
</dbReference>
<evidence type="ECO:0000256" key="5">
    <source>
        <dbReference type="ARBA" id="ARBA00023014"/>
    </source>
</evidence>
<keyword evidence="2" id="KW-0479">Metal-binding</keyword>
<reference evidence="8 9" key="1">
    <citation type="submission" date="2019-01" db="EMBL/GenBank/DDBJ databases">
        <title>Lacunisphaera sp. strain TWA-58.</title>
        <authorList>
            <person name="Chen W.-M."/>
        </authorList>
    </citation>
    <scope>NUCLEOTIDE SEQUENCE [LARGE SCALE GENOMIC DNA]</scope>
    <source>
        <strain evidence="8 9">TWA-58</strain>
    </source>
</reference>
<feature type="domain" description="FAD/NAD(P)-binding" evidence="6">
    <location>
        <begin position="152"/>
        <end position="453"/>
    </location>
</feature>
<dbReference type="GO" id="GO:0016491">
    <property type="term" value="F:oxidoreductase activity"/>
    <property type="evidence" value="ECO:0007669"/>
    <property type="project" value="UniProtKB-KW"/>
</dbReference>
<dbReference type="EMBL" id="SDHX01000002">
    <property type="protein sequence ID" value="RXK52845.1"/>
    <property type="molecule type" value="Genomic_DNA"/>
</dbReference>
<dbReference type="Pfam" id="PF07992">
    <property type="entry name" value="Pyr_redox_2"/>
    <property type="match status" value="1"/>
</dbReference>
<keyword evidence="4" id="KW-0408">Iron</keyword>
<dbReference type="PANTHER" id="PTHR42783">
    <property type="entry name" value="GLUTAMATE SYNTHASE [NADPH] SMALL CHAIN"/>
    <property type="match status" value="1"/>
</dbReference>
<dbReference type="Gene3D" id="3.50.50.60">
    <property type="entry name" value="FAD/NAD(P)-binding domain"/>
    <property type="match status" value="2"/>
</dbReference>
<dbReference type="SUPFAM" id="SSF46548">
    <property type="entry name" value="alpha-helical ferredoxin"/>
    <property type="match status" value="1"/>
</dbReference>
<dbReference type="GO" id="GO:0051539">
    <property type="term" value="F:4 iron, 4 sulfur cluster binding"/>
    <property type="evidence" value="ECO:0007669"/>
    <property type="project" value="UniProtKB-KW"/>
</dbReference>
<evidence type="ECO:0000313" key="9">
    <source>
        <dbReference type="Proteomes" id="UP000290218"/>
    </source>
</evidence>
<feature type="domain" description="Dihydroprymidine dehydrogenase" evidence="7">
    <location>
        <begin position="30"/>
        <end position="138"/>
    </location>
</feature>
<dbReference type="InterPro" id="IPR036188">
    <property type="entry name" value="FAD/NAD-bd_sf"/>
</dbReference>
<gene>
    <name evidence="8" type="ORF">ESB00_14115</name>
</gene>
<dbReference type="RefSeq" id="WP_129048435.1">
    <property type="nucleotide sequence ID" value="NZ_SDHX01000002.1"/>
</dbReference>